<evidence type="ECO:0000256" key="1">
    <source>
        <dbReference type="SAM" id="MobiDB-lite"/>
    </source>
</evidence>
<feature type="region of interest" description="Disordered" evidence="1">
    <location>
        <begin position="13"/>
        <end position="106"/>
    </location>
</feature>
<organism evidence="2 3">
    <name type="scientific">Dictyobacter halimunensis</name>
    <dbReference type="NCBI Taxonomy" id="3026934"/>
    <lineage>
        <taxon>Bacteria</taxon>
        <taxon>Bacillati</taxon>
        <taxon>Chloroflexota</taxon>
        <taxon>Ktedonobacteria</taxon>
        <taxon>Ktedonobacterales</taxon>
        <taxon>Dictyobacteraceae</taxon>
        <taxon>Dictyobacter</taxon>
    </lineage>
</organism>
<dbReference type="Proteomes" id="UP001344906">
    <property type="component" value="Unassembled WGS sequence"/>
</dbReference>
<comment type="caution">
    <text evidence="2">The sequence shown here is derived from an EMBL/GenBank/DDBJ whole genome shotgun (WGS) entry which is preliminary data.</text>
</comment>
<reference evidence="2 3" key="1">
    <citation type="submission" date="2023-02" db="EMBL/GenBank/DDBJ databases">
        <title>Dictyobacter halimunensis sp. nov., a new member of the class Ktedonobacteria from forest soil in a geothermal area.</title>
        <authorList>
            <person name="Rachmania M.K."/>
            <person name="Ningsih F."/>
            <person name="Sakai Y."/>
            <person name="Yabe S."/>
            <person name="Yokota A."/>
            <person name="Sjamsuridzal W."/>
        </authorList>
    </citation>
    <scope>NUCLEOTIDE SEQUENCE [LARGE SCALE GENOMIC DNA]</scope>
    <source>
        <strain evidence="2 3">S3.2.2.5</strain>
    </source>
</reference>
<proteinExistence type="predicted"/>
<name>A0ABQ6G0D6_9CHLR</name>
<gene>
    <name evidence="2" type="ORF">KDH_67850</name>
</gene>
<protein>
    <submittedName>
        <fullName evidence="2">Uncharacterized protein</fullName>
    </submittedName>
</protein>
<accession>A0ABQ6G0D6</accession>
<sequence>MLRVAPDFCACGPGAFPAFGGEEEREREVGDTPNPGRRARRLLHLSPTAARERKEKARGLPLKPRQEGSPPPAPLAYGGAGKRREGQGTPLKPRQEGSPPSCTSHIDMLSSRQECYNAGRMAEMFDEERSIWKASQGYHW</sequence>
<dbReference type="EMBL" id="BSRI01000002">
    <property type="protein sequence ID" value="GLV59962.1"/>
    <property type="molecule type" value="Genomic_DNA"/>
</dbReference>
<keyword evidence="3" id="KW-1185">Reference proteome</keyword>
<evidence type="ECO:0000313" key="3">
    <source>
        <dbReference type="Proteomes" id="UP001344906"/>
    </source>
</evidence>
<evidence type="ECO:0000313" key="2">
    <source>
        <dbReference type="EMBL" id="GLV59962.1"/>
    </source>
</evidence>